<name>A0A7J5US03_9MICO</name>
<dbReference type="GO" id="GO:0016757">
    <property type="term" value="F:glycosyltransferase activity"/>
    <property type="evidence" value="ECO:0007669"/>
    <property type="project" value="UniProtKB-KW"/>
</dbReference>
<sequence length="380" mass="41362">MPTALVVSFSHIERDARVLRQISVVSNHADVITVGYGATPKGAREHLRLPDNVPSLPKTARGILALAARRHESSELAAPGVRAALELVGDRRFDIVVANDARALPVAFTAAQNSDSAVWADLHEWAPEERSHIRSWRLLVAPMMDYLCRKYLPRCAAITTVSNGIAELYASRYGVKPQIMRNSPAFVDLTPSPAPATTIRLVHSGLAAPGRQIETIIDAMDLLGTGFTLDLFLMPGNDGGRFLDQLQNRAAVNPTITFHDPVPAHTLPQTLNDYDVGVYWIPPYSTNARLALPNKFFDFIQARLALAIAPSPEMTKIVEQHGLGVVSDGFDLDSCAKSLTGLTQERVAEYKAASDLVAHRFSFDADAQVASSILESLLAR</sequence>
<organism evidence="4 5">
    <name type="scientific">Georgenia thermotolerans</name>
    <dbReference type="NCBI Taxonomy" id="527326"/>
    <lineage>
        <taxon>Bacteria</taxon>
        <taxon>Bacillati</taxon>
        <taxon>Actinomycetota</taxon>
        <taxon>Actinomycetes</taxon>
        <taxon>Micrococcales</taxon>
        <taxon>Bogoriellaceae</taxon>
        <taxon>Georgenia</taxon>
    </lineage>
</organism>
<evidence type="ECO:0000256" key="1">
    <source>
        <dbReference type="ARBA" id="ARBA00022676"/>
    </source>
</evidence>
<dbReference type="SUPFAM" id="SSF53756">
    <property type="entry name" value="UDP-Glycosyltransferase/glycogen phosphorylase"/>
    <property type="match status" value="1"/>
</dbReference>
<accession>A0A7J5US03</accession>
<evidence type="ECO:0000256" key="2">
    <source>
        <dbReference type="ARBA" id="ARBA00022679"/>
    </source>
</evidence>
<dbReference type="Proteomes" id="UP000451860">
    <property type="component" value="Unassembled WGS sequence"/>
</dbReference>
<dbReference type="Gene3D" id="3.40.50.2000">
    <property type="entry name" value="Glycogen Phosphorylase B"/>
    <property type="match status" value="2"/>
</dbReference>
<evidence type="ECO:0000259" key="3">
    <source>
        <dbReference type="Pfam" id="PF13439"/>
    </source>
</evidence>
<keyword evidence="2 4" id="KW-0808">Transferase</keyword>
<dbReference type="OrthoDB" id="9813214at2"/>
<keyword evidence="5" id="KW-1185">Reference proteome</keyword>
<dbReference type="InterPro" id="IPR028098">
    <property type="entry name" value="Glyco_trans_4-like_N"/>
</dbReference>
<dbReference type="AlphaFoldDB" id="A0A7J5US03"/>
<comment type="caution">
    <text evidence="4">The sequence shown here is derived from an EMBL/GenBank/DDBJ whole genome shotgun (WGS) entry which is preliminary data.</text>
</comment>
<reference evidence="4 5" key="1">
    <citation type="submission" date="2019-10" db="EMBL/GenBank/DDBJ databases">
        <title>Georgenia wutianyii sp. nov. and Georgenia yuyongxinii sp. nov. isolated from plateau pika (Ochotona curzoniae) in the Qinghai-Tibet plateau of China.</title>
        <authorList>
            <person name="Tian Z."/>
        </authorList>
    </citation>
    <scope>NUCLEOTIDE SEQUENCE [LARGE SCALE GENOMIC DNA]</scope>
    <source>
        <strain evidence="4 5">DSM 21501</strain>
    </source>
</reference>
<proteinExistence type="predicted"/>
<protein>
    <submittedName>
        <fullName evidence="4">Glycosyltransferase</fullName>
    </submittedName>
</protein>
<keyword evidence="1" id="KW-0328">Glycosyltransferase</keyword>
<dbReference type="EMBL" id="WHJE01000013">
    <property type="protein sequence ID" value="KAE8765235.1"/>
    <property type="molecule type" value="Genomic_DNA"/>
</dbReference>
<evidence type="ECO:0000313" key="5">
    <source>
        <dbReference type="Proteomes" id="UP000451860"/>
    </source>
</evidence>
<dbReference type="Pfam" id="PF13439">
    <property type="entry name" value="Glyco_transf_4"/>
    <property type="match status" value="1"/>
</dbReference>
<gene>
    <name evidence="4" type="ORF">GB883_04700</name>
</gene>
<feature type="domain" description="Glycosyltransferase subfamily 4-like N-terminal" evidence="3">
    <location>
        <begin position="74"/>
        <end position="188"/>
    </location>
</feature>
<evidence type="ECO:0000313" key="4">
    <source>
        <dbReference type="EMBL" id="KAE8765235.1"/>
    </source>
</evidence>